<dbReference type="PROSITE" id="PS51257">
    <property type="entry name" value="PROKAR_LIPOPROTEIN"/>
    <property type="match status" value="1"/>
</dbReference>
<reference evidence="2 3" key="1">
    <citation type="submission" date="2018-12" db="EMBL/GenBank/DDBJ databases">
        <title>Genome sequencing of Prevotella sp. KCOM 3155 (= JS262).</title>
        <authorList>
            <person name="Kook J.-K."/>
            <person name="Park S.-N."/>
            <person name="Lim Y.K."/>
        </authorList>
    </citation>
    <scope>NUCLEOTIDE SEQUENCE [LARGE SCALE GENOMIC DNA]</scope>
    <source>
        <strain evidence="2 3">KCOM 3155</strain>
    </source>
</reference>
<comment type="caution">
    <text evidence="2">The sequence shown here is derived from an EMBL/GenBank/DDBJ whole genome shotgun (WGS) entry which is preliminary data.</text>
</comment>
<accession>A0A432LKP1</accession>
<evidence type="ECO:0008006" key="4">
    <source>
        <dbReference type="Google" id="ProtNLM"/>
    </source>
</evidence>
<evidence type="ECO:0000313" key="3">
    <source>
        <dbReference type="Proteomes" id="UP000278983"/>
    </source>
</evidence>
<proteinExistence type="predicted"/>
<gene>
    <name evidence="2" type="ORF">EHV08_06195</name>
</gene>
<evidence type="ECO:0000313" key="2">
    <source>
        <dbReference type="EMBL" id="RUL59387.1"/>
    </source>
</evidence>
<keyword evidence="1" id="KW-0175">Coiled coil</keyword>
<organism evidence="2 3">
    <name type="scientific">Prevotella koreensis</name>
    <dbReference type="NCBI Taxonomy" id="2490854"/>
    <lineage>
        <taxon>Bacteria</taxon>
        <taxon>Pseudomonadati</taxon>
        <taxon>Bacteroidota</taxon>
        <taxon>Bacteroidia</taxon>
        <taxon>Bacteroidales</taxon>
        <taxon>Prevotellaceae</taxon>
        <taxon>Prevotella</taxon>
    </lineage>
</organism>
<dbReference type="OrthoDB" id="1079936at2"/>
<evidence type="ECO:0000256" key="1">
    <source>
        <dbReference type="SAM" id="Coils"/>
    </source>
</evidence>
<name>A0A432LKP1_9BACT</name>
<dbReference type="Proteomes" id="UP000278983">
    <property type="component" value="Unassembled WGS sequence"/>
</dbReference>
<protein>
    <recommendedName>
        <fullName evidence="4">Tetratricopeptide repeat protein</fullName>
    </recommendedName>
</protein>
<sequence length="152" mass="17403">MKRIIFLAITAVFVLASCKQTNAQKEAEGLLKKATLEYENEKYEDALRSIDSLRNVYPNSIDVRERALILYQDVCLGQAQKNVERLDVELEKLEAEYNSKKSLAEAHHAEGTATEEELEGVNRMRLQRDSLKVKFDTECAKVKLIKQKQKEG</sequence>
<keyword evidence="3" id="KW-1185">Reference proteome</keyword>
<feature type="coiled-coil region" evidence="1">
    <location>
        <begin position="76"/>
        <end position="110"/>
    </location>
</feature>
<dbReference type="AlphaFoldDB" id="A0A432LKP1"/>
<dbReference type="EMBL" id="RYYU01000001">
    <property type="protein sequence ID" value="RUL59387.1"/>
    <property type="molecule type" value="Genomic_DNA"/>
</dbReference>
<dbReference type="RefSeq" id="WP_126678545.1">
    <property type="nucleotide sequence ID" value="NZ_RYYU01000001.1"/>
</dbReference>